<organism evidence="1 2">
    <name type="scientific">Aspergillus thermomutatus</name>
    <name type="common">Neosartorya pseudofischeri</name>
    <dbReference type="NCBI Taxonomy" id="41047"/>
    <lineage>
        <taxon>Eukaryota</taxon>
        <taxon>Fungi</taxon>
        <taxon>Dikarya</taxon>
        <taxon>Ascomycota</taxon>
        <taxon>Pezizomycotina</taxon>
        <taxon>Eurotiomycetes</taxon>
        <taxon>Eurotiomycetidae</taxon>
        <taxon>Eurotiales</taxon>
        <taxon>Aspergillaceae</taxon>
        <taxon>Aspergillus</taxon>
        <taxon>Aspergillus subgen. Fumigati</taxon>
    </lineage>
</organism>
<dbReference type="AlphaFoldDB" id="A0A397H197"/>
<dbReference type="InterPro" id="IPR032710">
    <property type="entry name" value="NTF2-like_dom_sf"/>
</dbReference>
<dbReference type="STRING" id="41047.A0A397H197"/>
<name>A0A397H197_ASPTH</name>
<dbReference type="PANTHER" id="PTHR39401:SF1">
    <property type="entry name" value="SNOAL-LIKE DOMAIN-CONTAINING PROTEIN"/>
    <property type="match status" value="1"/>
</dbReference>
<evidence type="ECO:0000313" key="2">
    <source>
        <dbReference type="Proteomes" id="UP000215305"/>
    </source>
</evidence>
<dbReference type="GeneID" id="38127952"/>
<dbReference type="VEuPathDB" id="FungiDB:CDV56_105978"/>
<comment type="caution">
    <text evidence="1">The sequence shown here is derived from an EMBL/GenBank/DDBJ whole genome shotgun (WGS) entry which is preliminary data.</text>
</comment>
<dbReference type="Gene3D" id="3.10.450.50">
    <property type="match status" value="1"/>
</dbReference>
<sequence length="145" mass="16301">MSYKITADPTLSPPTATAMISFLESFYQTSDTESQHSQYVASFTPDATLIMGPKVANGADEILTLRHSLWTHVASRKHFPQKIYFGGERELMLYGTVRYVLKAEPGREVEVPWAGRVVFDDGEEAGLRMRFYQVYLDTAAQSGKK</sequence>
<dbReference type="OrthoDB" id="3468019at2759"/>
<proteinExistence type="predicted"/>
<reference evidence="1" key="1">
    <citation type="submission" date="2018-08" db="EMBL/GenBank/DDBJ databases">
        <title>Draft genome sequence of azole-resistant Aspergillus thermomutatus (Neosartorya pseudofischeri) strain HMR AF 39, isolated from a human nasal aspirate.</title>
        <authorList>
            <person name="Parent-Michaud M."/>
            <person name="Dufresne P.J."/>
            <person name="Fournier E."/>
            <person name="Martineau C."/>
            <person name="Moreira S."/>
            <person name="Perkins V."/>
            <person name="De Repentigny L."/>
            <person name="Dufresne S.F."/>
        </authorList>
    </citation>
    <scope>NUCLEOTIDE SEQUENCE [LARGE SCALE GENOMIC DNA]</scope>
    <source>
        <strain evidence="1">HMR AF 39</strain>
    </source>
</reference>
<accession>A0A397H197</accession>
<dbReference type="SUPFAM" id="SSF54427">
    <property type="entry name" value="NTF2-like"/>
    <property type="match status" value="1"/>
</dbReference>
<evidence type="ECO:0000313" key="1">
    <source>
        <dbReference type="EMBL" id="RHZ56915.1"/>
    </source>
</evidence>
<evidence type="ECO:0008006" key="3">
    <source>
        <dbReference type="Google" id="ProtNLM"/>
    </source>
</evidence>
<dbReference type="Proteomes" id="UP000215305">
    <property type="component" value="Unassembled WGS sequence"/>
</dbReference>
<dbReference type="RefSeq" id="XP_026614868.1">
    <property type="nucleotide sequence ID" value="XM_026759597.1"/>
</dbReference>
<gene>
    <name evidence="1" type="ORF">CDV56_105978</name>
</gene>
<dbReference type="PANTHER" id="PTHR39401">
    <property type="entry name" value="SNOAL-LIKE DOMAIN-CONTAINING PROTEIN"/>
    <property type="match status" value="1"/>
</dbReference>
<protein>
    <recommendedName>
        <fullName evidence="3">SnoaL-like domain-containing protein</fullName>
    </recommendedName>
</protein>
<dbReference type="EMBL" id="NKHU02000084">
    <property type="protein sequence ID" value="RHZ56915.1"/>
    <property type="molecule type" value="Genomic_DNA"/>
</dbReference>
<keyword evidence="2" id="KW-1185">Reference proteome</keyword>